<dbReference type="AlphaFoldDB" id="A0A7Z0UZI6"/>
<evidence type="ECO:0000313" key="1">
    <source>
        <dbReference type="EMBL" id="OAV01460.1"/>
    </source>
</evidence>
<proteinExistence type="predicted"/>
<protein>
    <submittedName>
        <fullName evidence="1">Uncharacterized protein</fullName>
    </submittedName>
</protein>
<gene>
    <name evidence="1" type="ORF">AO382_0735</name>
</gene>
<sequence>MNPAWGNPATNVVKIEVPPNTRLYQGFAANQEGLVGGGVQVVFPKDVEIKTD</sequence>
<accession>A0A7Z0UZI6</accession>
<name>A0A7Z0UZI6_MORCA</name>
<comment type="caution">
    <text evidence="1">The sequence shown here is derived from an EMBL/GenBank/DDBJ whole genome shotgun (WGS) entry which is preliminary data.</text>
</comment>
<reference evidence="1 2" key="1">
    <citation type="journal article" date="2016" name="Genome Biol. Evol.">
        <title>Comparative Genomic Analyses of the Moraxella catarrhalis Serosensitive and Seroresistant Lineages Demonstrate Their Independent Evolution.</title>
        <authorList>
            <person name="Earl J.P."/>
            <person name="de Vries S.P."/>
            <person name="Ahmed A."/>
            <person name="Powell E."/>
            <person name="Schultz M.P."/>
            <person name="Hermans P.W."/>
            <person name="Hill D.J."/>
            <person name="Zhou Z."/>
            <person name="Constantinidou C.I."/>
            <person name="Hu F.Z."/>
            <person name="Bootsma H.J."/>
            <person name="Ehrlich G.D."/>
        </authorList>
    </citation>
    <scope>NUCLEOTIDE SEQUENCE [LARGE SCALE GENOMIC DNA]</scope>
    <source>
        <strain evidence="1 2">Z7574</strain>
    </source>
</reference>
<evidence type="ECO:0000313" key="2">
    <source>
        <dbReference type="Proteomes" id="UP000078446"/>
    </source>
</evidence>
<organism evidence="1 2">
    <name type="scientific">Moraxella catarrhalis</name>
    <name type="common">Branhamella catarrhalis</name>
    <dbReference type="NCBI Taxonomy" id="480"/>
    <lineage>
        <taxon>Bacteria</taxon>
        <taxon>Pseudomonadati</taxon>
        <taxon>Pseudomonadota</taxon>
        <taxon>Gammaproteobacteria</taxon>
        <taxon>Moraxellales</taxon>
        <taxon>Moraxellaceae</taxon>
        <taxon>Moraxella</taxon>
    </lineage>
</organism>
<dbReference type="Proteomes" id="UP000078446">
    <property type="component" value="Unassembled WGS sequence"/>
</dbReference>
<dbReference type="EMBL" id="LXHE01000005">
    <property type="protein sequence ID" value="OAV01460.1"/>
    <property type="molecule type" value="Genomic_DNA"/>
</dbReference>